<comment type="caution">
    <text evidence="1">The sequence shown here is derived from an EMBL/GenBank/DDBJ whole genome shotgun (WGS) entry which is preliminary data.</text>
</comment>
<sequence length="38" mass="4099">LPYLDLESYVREKERLHGADACKTAEMGGGAKTSRGTS</sequence>
<reference evidence="1 2" key="1">
    <citation type="journal article" date="2018" name="Front. Plant Sci.">
        <title>Red Clover (Trifolium pratense) and Zigzag Clover (T. medium) - A Picture of Genomic Similarities and Differences.</title>
        <authorList>
            <person name="Dluhosova J."/>
            <person name="Istvanek J."/>
            <person name="Nedelnik J."/>
            <person name="Repkova J."/>
        </authorList>
    </citation>
    <scope>NUCLEOTIDE SEQUENCE [LARGE SCALE GENOMIC DNA]</scope>
    <source>
        <strain evidence="2">cv. 10/8</strain>
        <tissue evidence="1">Leaf</tissue>
    </source>
</reference>
<dbReference type="Proteomes" id="UP000265520">
    <property type="component" value="Unassembled WGS sequence"/>
</dbReference>
<name>A0A392SRC3_9FABA</name>
<accession>A0A392SRC3</accession>
<evidence type="ECO:0000313" key="2">
    <source>
        <dbReference type="Proteomes" id="UP000265520"/>
    </source>
</evidence>
<organism evidence="1 2">
    <name type="scientific">Trifolium medium</name>
    <dbReference type="NCBI Taxonomy" id="97028"/>
    <lineage>
        <taxon>Eukaryota</taxon>
        <taxon>Viridiplantae</taxon>
        <taxon>Streptophyta</taxon>
        <taxon>Embryophyta</taxon>
        <taxon>Tracheophyta</taxon>
        <taxon>Spermatophyta</taxon>
        <taxon>Magnoliopsida</taxon>
        <taxon>eudicotyledons</taxon>
        <taxon>Gunneridae</taxon>
        <taxon>Pentapetalae</taxon>
        <taxon>rosids</taxon>
        <taxon>fabids</taxon>
        <taxon>Fabales</taxon>
        <taxon>Fabaceae</taxon>
        <taxon>Papilionoideae</taxon>
        <taxon>50 kb inversion clade</taxon>
        <taxon>NPAAA clade</taxon>
        <taxon>Hologalegina</taxon>
        <taxon>IRL clade</taxon>
        <taxon>Trifolieae</taxon>
        <taxon>Trifolium</taxon>
    </lineage>
</organism>
<protein>
    <submittedName>
        <fullName evidence="1">Uncharacterized protein</fullName>
    </submittedName>
</protein>
<evidence type="ECO:0000313" key="1">
    <source>
        <dbReference type="EMBL" id="MCI50764.1"/>
    </source>
</evidence>
<dbReference type="AlphaFoldDB" id="A0A392SRC3"/>
<dbReference type="EMBL" id="LXQA010421542">
    <property type="protein sequence ID" value="MCI50764.1"/>
    <property type="molecule type" value="Genomic_DNA"/>
</dbReference>
<keyword evidence="2" id="KW-1185">Reference proteome</keyword>
<feature type="non-terminal residue" evidence="1">
    <location>
        <position position="1"/>
    </location>
</feature>
<proteinExistence type="predicted"/>